<dbReference type="InterPro" id="IPR050959">
    <property type="entry name" value="MarA-like"/>
</dbReference>
<dbReference type="Gene3D" id="3.20.80.10">
    <property type="entry name" value="Regulatory factor, effector binding domain"/>
    <property type="match status" value="1"/>
</dbReference>
<evidence type="ECO:0000313" key="5">
    <source>
        <dbReference type="Proteomes" id="UP000325576"/>
    </source>
</evidence>
<dbReference type="RefSeq" id="WP_019745501.1">
    <property type="nucleotide sequence ID" value="NZ_CP176576.1"/>
</dbReference>
<dbReference type="AlphaFoldDB" id="A0A0C2ZQ48"/>
<gene>
    <name evidence="4" type="ORF">BS297_25600</name>
</gene>
<dbReference type="PANTHER" id="PTHR47504:SF5">
    <property type="entry name" value="RIGHT ORIGIN-BINDING PROTEIN"/>
    <property type="match status" value="1"/>
</dbReference>
<dbReference type="SMART" id="SM00342">
    <property type="entry name" value="HTH_ARAC"/>
    <property type="match status" value="1"/>
</dbReference>
<dbReference type="InterPro" id="IPR011256">
    <property type="entry name" value="Reg_factor_effector_dom_sf"/>
</dbReference>
<evidence type="ECO:0000313" key="4">
    <source>
        <dbReference type="EMBL" id="KAB2582470.1"/>
    </source>
</evidence>
<dbReference type="PANTHER" id="PTHR47504">
    <property type="entry name" value="RIGHT ORIGIN-BINDING PROTEIN"/>
    <property type="match status" value="1"/>
</dbReference>
<dbReference type="Gene3D" id="1.10.10.60">
    <property type="entry name" value="Homeodomain-like"/>
    <property type="match status" value="2"/>
</dbReference>
<dbReference type="SUPFAM" id="SSF55136">
    <property type="entry name" value="Probable bacterial effector-binding domain"/>
    <property type="match status" value="1"/>
</dbReference>
<reference evidence="4 5" key="1">
    <citation type="journal article" date="2017" name="Poromechanics V (2013)">
        <title>Genomic Characterization of the Arsenic-Tolerant Actinobacterium, &lt;i&gt;Rhodococcus erythropolis&lt;/i&gt; S43.</title>
        <authorList>
            <person name="Retamal-Morales G."/>
            <person name="Mehnert M."/>
            <person name="Schwabe R."/>
            <person name="Tischler D."/>
            <person name="Schloemann M."/>
            <person name="Levican G.J."/>
        </authorList>
    </citation>
    <scope>NUCLEOTIDE SEQUENCE [LARGE SCALE GENOMIC DNA]</scope>
    <source>
        <strain evidence="4 5">S43</strain>
    </source>
</reference>
<dbReference type="Proteomes" id="UP000325576">
    <property type="component" value="Unassembled WGS sequence"/>
</dbReference>
<dbReference type="Pfam" id="PF12833">
    <property type="entry name" value="HTH_18"/>
    <property type="match status" value="1"/>
</dbReference>
<dbReference type="InterPro" id="IPR018060">
    <property type="entry name" value="HTH_AraC"/>
</dbReference>
<dbReference type="GO" id="GO:0043565">
    <property type="term" value="F:sequence-specific DNA binding"/>
    <property type="evidence" value="ECO:0007669"/>
    <property type="project" value="InterPro"/>
</dbReference>
<proteinExistence type="predicted"/>
<evidence type="ECO:0000256" key="3">
    <source>
        <dbReference type="ARBA" id="ARBA00023163"/>
    </source>
</evidence>
<comment type="caution">
    <text evidence="4">The sequence shown here is derived from an EMBL/GenBank/DDBJ whole genome shotgun (WGS) entry which is preliminary data.</text>
</comment>
<sequence>MIDGLNRALDYIESNLSGEIDTAEMARLATTSEYHFRRMFSALAGIPVSEYIRRRRLTLAGAELSVSRSGVLETAVKYGYSSAEAFTRAFTAFHGVSPGAVKRAPAVLKSQPKLVIHVTLEGATPMDYMLVDKPALTVVGFKTRVPLVHEGPNSAIEDFTRSVDKVALRGLRELSDQEPAGIVSVVDNLAHPRTEGTELDYYLGVVTGKPSPTGFDVLTVDAHTWAVFTADGSAIESVQYLWRDIYTEWFPANPFRSVPGPEIMRTEYNDDFTVARFELWIPVESELNDVGA</sequence>
<accession>A0A0C2ZQ48</accession>
<keyword evidence="2" id="KW-0238">DNA-binding</keyword>
<dbReference type="EMBL" id="MRBO01000685">
    <property type="protein sequence ID" value="KAB2582470.1"/>
    <property type="molecule type" value="Genomic_DNA"/>
</dbReference>
<dbReference type="Pfam" id="PF06445">
    <property type="entry name" value="GyrI-like"/>
    <property type="match status" value="1"/>
</dbReference>
<keyword evidence="3" id="KW-0804">Transcription</keyword>
<dbReference type="InterPro" id="IPR009057">
    <property type="entry name" value="Homeodomain-like_sf"/>
</dbReference>
<evidence type="ECO:0000256" key="2">
    <source>
        <dbReference type="ARBA" id="ARBA00023125"/>
    </source>
</evidence>
<dbReference type="SUPFAM" id="SSF46689">
    <property type="entry name" value="Homeodomain-like"/>
    <property type="match status" value="2"/>
</dbReference>
<name>A0A0C2ZQ48_RHOER</name>
<dbReference type="InterPro" id="IPR029442">
    <property type="entry name" value="GyrI-like"/>
</dbReference>
<dbReference type="GO" id="GO:0003700">
    <property type="term" value="F:DNA-binding transcription factor activity"/>
    <property type="evidence" value="ECO:0007669"/>
    <property type="project" value="InterPro"/>
</dbReference>
<organism evidence="4 5">
    <name type="scientific">Rhodococcus erythropolis</name>
    <name type="common">Arthrobacter picolinophilus</name>
    <dbReference type="NCBI Taxonomy" id="1833"/>
    <lineage>
        <taxon>Bacteria</taxon>
        <taxon>Bacillati</taxon>
        <taxon>Actinomycetota</taxon>
        <taxon>Actinomycetes</taxon>
        <taxon>Mycobacteriales</taxon>
        <taxon>Nocardiaceae</taxon>
        <taxon>Rhodococcus</taxon>
        <taxon>Rhodococcus erythropolis group</taxon>
    </lineage>
</organism>
<dbReference type="InterPro" id="IPR010499">
    <property type="entry name" value="AraC_E-bd"/>
</dbReference>
<protein>
    <submittedName>
        <fullName evidence="4">AraC family transcriptional regulator</fullName>
    </submittedName>
</protein>
<evidence type="ECO:0000256" key="1">
    <source>
        <dbReference type="ARBA" id="ARBA00023015"/>
    </source>
</evidence>
<dbReference type="PROSITE" id="PS01124">
    <property type="entry name" value="HTH_ARAC_FAMILY_2"/>
    <property type="match status" value="1"/>
</dbReference>
<dbReference type="SMART" id="SM00871">
    <property type="entry name" value="AraC_E_bind"/>
    <property type="match status" value="1"/>
</dbReference>
<keyword evidence="1" id="KW-0805">Transcription regulation</keyword>